<evidence type="ECO:0000259" key="1">
    <source>
        <dbReference type="Pfam" id="PF01551"/>
    </source>
</evidence>
<dbReference type="PANTHER" id="PTHR21666:SF270">
    <property type="entry name" value="MUREIN HYDROLASE ACTIVATOR ENVC"/>
    <property type="match status" value="1"/>
</dbReference>
<gene>
    <name evidence="2" type="ORF">L485_01005</name>
</gene>
<dbReference type="GO" id="GO:0004222">
    <property type="term" value="F:metalloendopeptidase activity"/>
    <property type="evidence" value="ECO:0007669"/>
    <property type="project" value="TreeGrafter"/>
</dbReference>
<protein>
    <recommendedName>
        <fullName evidence="1">M23ase beta-sheet core domain-containing protein</fullName>
    </recommendedName>
</protein>
<dbReference type="Gene3D" id="2.70.70.10">
    <property type="entry name" value="Glucose Permease (Domain IIA)"/>
    <property type="match status" value="1"/>
</dbReference>
<proteinExistence type="predicted"/>
<feature type="domain" description="M23ase beta-sheet core" evidence="1">
    <location>
        <begin position="267"/>
        <end position="362"/>
    </location>
</feature>
<dbReference type="Pfam" id="PF01551">
    <property type="entry name" value="Peptidase_M23"/>
    <property type="match status" value="1"/>
</dbReference>
<dbReference type="InterPro" id="IPR011055">
    <property type="entry name" value="Dup_hybrid_motif"/>
</dbReference>
<reference evidence="2 3" key="1">
    <citation type="journal article" date="2013" name="Genome Announc.">
        <title>Draft Genome Sequence of a Hexachlorocyclohexane-Degrading Bacterium, Sphingobium baderi Strain LL03T.</title>
        <authorList>
            <person name="Kaur J."/>
            <person name="Verma H."/>
            <person name="Tripathi C."/>
            <person name="Khurana J.P."/>
            <person name="Lal R."/>
        </authorList>
    </citation>
    <scope>NUCLEOTIDE SEQUENCE [LARGE SCALE GENOMIC DNA]</scope>
    <source>
        <strain evidence="2 3">LL03</strain>
    </source>
</reference>
<dbReference type="PANTHER" id="PTHR21666">
    <property type="entry name" value="PEPTIDASE-RELATED"/>
    <property type="match status" value="1"/>
</dbReference>
<name>T0GZT5_9SPHN</name>
<dbReference type="InterPro" id="IPR050570">
    <property type="entry name" value="Cell_wall_metabolism_enzyme"/>
</dbReference>
<evidence type="ECO:0000313" key="3">
    <source>
        <dbReference type="Proteomes" id="UP000015524"/>
    </source>
</evidence>
<evidence type="ECO:0000313" key="2">
    <source>
        <dbReference type="EMBL" id="EQB06232.1"/>
    </source>
</evidence>
<dbReference type="PATRIC" id="fig|1114964.3.peg.176"/>
<sequence length="663" mass="72100">MQDLGKGVQGYAQAADELDDRVARTSADDLLLQYQSGARGIKTSYAARQGKDALAARPQTDEALNGLYNDIVGKADKRTQIYLKGRLQQYHGVYLDGIAEHAVRQSAIYEEEVGGARLQNFGEQAAENWSNPDLSAGFIADGRAQLRENLGRKGLTDPDIVRAEEAKYVSGIHSTIIDRMMTAGEVDGADAYFRSHLDDLTAKDEITIAAALKSPLEKRETYGDVASIMGGGWADDTGTSTNYADPLRGAGKGVSSGYGVARGNGKTHNGVDFPAATGMPIYSIGAGKVLRAGHDDRSGNFVVIDHGDGTTSSYSHMRAPTDLKPGDTVTPDTLLGGVGTTGNSTGPHLHLVVKKEGRTVDPQQVIGGAQQSPRRHDLDTLLARADQRADTERWSFERRERAKDEIRRRVSTDETLKAREEADADRAASEVVLNLGDKFTDVSQIPAGVRNSLSPDALRQYMGVAKSNTKSEGVLANGNTATSLELMRVLEPERFSREPLGKYVGQVTRAELQGFAVEQAKIIRGDPDKSIRSKVASTISTFGVEDGLTGNKEDVRQKRVAVQKTMEAEIQALTGGKRNPTDDELYRAYQSATRDVTFTVNTTFVGIPTGQSERTKPRFELGVRDVPENIRQRIARGYQNQFGRAPTDDEIATAYRNGKGRYW</sequence>
<accession>T0GZT5</accession>
<comment type="caution">
    <text evidence="2">The sequence shown here is derived from an EMBL/GenBank/DDBJ whole genome shotgun (WGS) entry which is preliminary data.</text>
</comment>
<dbReference type="SUPFAM" id="SSF51261">
    <property type="entry name" value="Duplicated hybrid motif"/>
    <property type="match status" value="1"/>
</dbReference>
<dbReference type="eggNOG" id="COG4942">
    <property type="taxonomic scope" value="Bacteria"/>
</dbReference>
<dbReference type="AlphaFoldDB" id="T0GZT5"/>
<dbReference type="Proteomes" id="UP000015524">
    <property type="component" value="Unassembled WGS sequence"/>
</dbReference>
<dbReference type="CDD" id="cd12797">
    <property type="entry name" value="M23_peptidase"/>
    <property type="match status" value="1"/>
</dbReference>
<organism evidence="2 3">
    <name type="scientific">Sphingobium baderi LL03</name>
    <dbReference type="NCBI Taxonomy" id="1114964"/>
    <lineage>
        <taxon>Bacteria</taxon>
        <taxon>Pseudomonadati</taxon>
        <taxon>Pseudomonadota</taxon>
        <taxon>Alphaproteobacteria</taxon>
        <taxon>Sphingomonadales</taxon>
        <taxon>Sphingomonadaceae</taxon>
        <taxon>Sphingobium</taxon>
    </lineage>
</organism>
<keyword evidence="3" id="KW-1185">Reference proteome</keyword>
<dbReference type="EMBL" id="ATIB01000017">
    <property type="protein sequence ID" value="EQB06232.1"/>
    <property type="molecule type" value="Genomic_DNA"/>
</dbReference>
<dbReference type="InterPro" id="IPR016047">
    <property type="entry name" value="M23ase_b-sheet_dom"/>
</dbReference>